<protein>
    <submittedName>
        <fullName evidence="3">Glycosyltransferase involved in cell wall bisynthesis</fullName>
    </submittedName>
</protein>
<organism evidence="3 4">
    <name type="scientific">Lutibacter agarilyticus</name>
    <dbReference type="NCBI Taxonomy" id="1109740"/>
    <lineage>
        <taxon>Bacteria</taxon>
        <taxon>Pseudomonadati</taxon>
        <taxon>Bacteroidota</taxon>
        <taxon>Flavobacteriia</taxon>
        <taxon>Flavobacteriales</taxon>
        <taxon>Flavobacteriaceae</taxon>
        <taxon>Lutibacter</taxon>
    </lineage>
</organism>
<dbReference type="EMBL" id="FZNT01000011">
    <property type="protein sequence ID" value="SNR74700.1"/>
    <property type="molecule type" value="Genomic_DNA"/>
</dbReference>
<accession>A0A238YUF5</accession>
<dbReference type="Pfam" id="PF00534">
    <property type="entry name" value="Glycos_transf_1"/>
    <property type="match status" value="1"/>
</dbReference>
<dbReference type="Gene3D" id="3.40.50.2000">
    <property type="entry name" value="Glycogen Phosphorylase B"/>
    <property type="match status" value="2"/>
</dbReference>
<dbReference type="PANTHER" id="PTHR12526:SF630">
    <property type="entry name" value="GLYCOSYLTRANSFERASE"/>
    <property type="match status" value="1"/>
</dbReference>
<keyword evidence="4" id="KW-1185">Reference proteome</keyword>
<dbReference type="Proteomes" id="UP000198384">
    <property type="component" value="Unassembled WGS sequence"/>
</dbReference>
<evidence type="ECO:0000259" key="1">
    <source>
        <dbReference type="Pfam" id="PF00534"/>
    </source>
</evidence>
<dbReference type="RefSeq" id="WP_089382730.1">
    <property type="nucleotide sequence ID" value="NZ_FZNT01000011.1"/>
</dbReference>
<dbReference type="InterPro" id="IPR001296">
    <property type="entry name" value="Glyco_trans_1"/>
</dbReference>
<dbReference type="GO" id="GO:0016757">
    <property type="term" value="F:glycosyltransferase activity"/>
    <property type="evidence" value="ECO:0007669"/>
    <property type="project" value="InterPro"/>
</dbReference>
<name>A0A238YUF5_9FLAO</name>
<dbReference type="SUPFAM" id="SSF53756">
    <property type="entry name" value="UDP-Glycosyltransferase/glycogen phosphorylase"/>
    <property type="match status" value="1"/>
</dbReference>
<evidence type="ECO:0000313" key="4">
    <source>
        <dbReference type="Proteomes" id="UP000198384"/>
    </source>
</evidence>
<evidence type="ECO:0000313" key="3">
    <source>
        <dbReference type="EMBL" id="SNR74700.1"/>
    </source>
</evidence>
<dbReference type="AlphaFoldDB" id="A0A238YUF5"/>
<dbReference type="Pfam" id="PF13439">
    <property type="entry name" value="Glyco_transf_4"/>
    <property type="match status" value="1"/>
</dbReference>
<reference evidence="3 4" key="1">
    <citation type="submission" date="2017-06" db="EMBL/GenBank/DDBJ databases">
        <authorList>
            <person name="Kim H.J."/>
            <person name="Triplett B.A."/>
        </authorList>
    </citation>
    <scope>NUCLEOTIDE SEQUENCE [LARGE SCALE GENOMIC DNA]</scope>
    <source>
        <strain evidence="3 4">DSM 29150</strain>
    </source>
</reference>
<sequence length="367" mass="41771">MKILYILNELRFSGMEMMLANSFLEWKKNDIEIYILATGKEKGEAFELLTLKGYNVKHISFVNRKLNSFLELREYLKLIKVDVVHIHTEANFLMHALNAYFSGQKKIVRTFHSIFKPRLLGKLRRLFDRFIAVFLNIKYISVGDSVAENEAKHFLTKSKVIYNWYDSNRFLPVELNDKIEIRKKLGLDKHVFVITSIGNCSPIKRHELILDAISKLPKTMNWIYLHAGRENKCCDERKLAKELGIYDRCMFLGLVSNPEEILGISDVFIMSSKLEGLGNAAIESIAVGIPTLLVKVPGLNDVLKLVPDAIGYDPNCEALVSAISNIYNLVIEEKITLSKGLVQSAIDLFSISKGVANYANFYSKVIN</sequence>
<feature type="domain" description="Glycosyl transferase family 1" evidence="1">
    <location>
        <begin position="177"/>
        <end position="326"/>
    </location>
</feature>
<proteinExistence type="predicted"/>
<evidence type="ECO:0000259" key="2">
    <source>
        <dbReference type="Pfam" id="PF13439"/>
    </source>
</evidence>
<dbReference type="InterPro" id="IPR028098">
    <property type="entry name" value="Glyco_trans_4-like_N"/>
</dbReference>
<feature type="domain" description="Glycosyltransferase subfamily 4-like N-terminal" evidence="2">
    <location>
        <begin position="13"/>
        <end position="169"/>
    </location>
</feature>
<dbReference type="PANTHER" id="PTHR12526">
    <property type="entry name" value="GLYCOSYLTRANSFERASE"/>
    <property type="match status" value="1"/>
</dbReference>
<dbReference type="OrthoDB" id="7560678at2"/>
<keyword evidence="3" id="KW-0808">Transferase</keyword>
<gene>
    <name evidence="3" type="ORF">SAMN06265371_11114</name>
</gene>